<dbReference type="InterPro" id="IPR012677">
    <property type="entry name" value="Nucleotide-bd_a/b_plait_sf"/>
</dbReference>
<feature type="domain" description="RRM" evidence="2">
    <location>
        <begin position="6"/>
        <end position="90"/>
    </location>
</feature>
<dbReference type="InterPro" id="IPR035979">
    <property type="entry name" value="RBD_domain_sf"/>
</dbReference>
<dbReference type="InterPro" id="IPR000504">
    <property type="entry name" value="RRM_dom"/>
</dbReference>
<dbReference type="Pfam" id="PF00076">
    <property type="entry name" value="RRM_1"/>
    <property type="match status" value="1"/>
</dbReference>
<dbReference type="GeneTree" id="ENSGT00390000008624"/>
<dbReference type="PROSITE" id="PS50102">
    <property type="entry name" value="RRM"/>
    <property type="match status" value="1"/>
</dbReference>
<dbReference type="Ensembl" id="ENSPMAT00000010330.1">
    <property type="protein sequence ID" value="ENSPMAP00000010284.1"/>
    <property type="gene ID" value="ENSPMAG00000009355.1"/>
</dbReference>
<reference evidence="3" key="1">
    <citation type="submission" date="2025-08" db="UniProtKB">
        <authorList>
            <consortium name="Ensembl"/>
        </authorList>
    </citation>
    <scope>IDENTIFICATION</scope>
</reference>
<evidence type="ECO:0000259" key="2">
    <source>
        <dbReference type="PROSITE" id="PS50102"/>
    </source>
</evidence>
<dbReference type="SUPFAM" id="SSF54928">
    <property type="entry name" value="RNA-binding domain, RBD"/>
    <property type="match status" value="1"/>
</dbReference>
<keyword evidence="1" id="KW-0694">RNA-binding</keyword>
<accession>S4RYJ3</accession>
<dbReference type="GO" id="GO:0003723">
    <property type="term" value="F:RNA binding"/>
    <property type="evidence" value="ECO:0007669"/>
    <property type="project" value="UniProtKB-UniRule"/>
</dbReference>
<dbReference type="HOGENOM" id="CLU_012062_28_10_1"/>
<protein>
    <submittedName>
        <fullName evidence="3">SRA stem-loop interacting RNA binding protein</fullName>
    </submittedName>
</protein>
<dbReference type="InterPro" id="IPR053260">
    <property type="entry name" value="hnRNP"/>
</dbReference>
<dbReference type="AlphaFoldDB" id="S4RYJ3"/>
<dbReference type="SMART" id="SM00360">
    <property type="entry name" value="RRM"/>
    <property type="match status" value="1"/>
</dbReference>
<reference evidence="3" key="2">
    <citation type="submission" date="2025-09" db="UniProtKB">
        <authorList>
            <consortium name="Ensembl"/>
        </authorList>
    </citation>
    <scope>IDENTIFICATION</scope>
</reference>
<name>S4RYJ3_PETMA</name>
<sequence>MIAHIFKVFEMSVHISFSTLAEGEVKAYFSQFGAIKKCYLPFNKDTGFHKGTCWISFISENSFRNALQREEHVIEGVKLDVRVNRSFKTD</sequence>
<dbReference type="PANTHER" id="PTHR48035:SF2">
    <property type="entry name" value="RNA-BINDING REGION RNP-1 DOMAIN-CONTAINING PROTEIN"/>
    <property type="match status" value="1"/>
</dbReference>
<evidence type="ECO:0000313" key="3">
    <source>
        <dbReference type="Ensembl" id="ENSPMAP00000010284.1"/>
    </source>
</evidence>
<dbReference type="STRING" id="7757.ENSPMAP00000010284"/>
<dbReference type="PANTHER" id="PTHR48035">
    <property type="entry name" value="HETEROGENEOUS NUCLEAR RIBONUCLEOPROTEIN 1"/>
    <property type="match status" value="1"/>
</dbReference>
<dbReference type="Gene3D" id="3.30.70.330">
    <property type="match status" value="1"/>
</dbReference>
<organism evidence="3">
    <name type="scientific">Petromyzon marinus</name>
    <name type="common">Sea lamprey</name>
    <dbReference type="NCBI Taxonomy" id="7757"/>
    <lineage>
        <taxon>Eukaryota</taxon>
        <taxon>Metazoa</taxon>
        <taxon>Chordata</taxon>
        <taxon>Craniata</taxon>
        <taxon>Vertebrata</taxon>
        <taxon>Cyclostomata</taxon>
        <taxon>Hyperoartia</taxon>
        <taxon>Petromyzontiformes</taxon>
        <taxon>Petromyzontidae</taxon>
        <taxon>Petromyzon</taxon>
    </lineage>
</organism>
<evidence type="ECO:0000256" key="1">
    <source>
        <dbReference type="PROSITE-ProRule" id="PRU00176"/>
    </source>
</evidence>
<proteinExistence type="predicted"/>